<reference evidence="3" key="1">
    <citation type="journal article" date="2012" name="Mol. Plant Microbe Interact.">
        <title>A highly conserved effector in Fusarium oxysporum is required for full virulence on Arabidopsis.</title>
        <authorList>
            <person name="Thatcher L.F."/>
            <person name="Gardiner D.M."/>
            <person name="Kazan K."/>
            <person name="Manners J."/>
        </authorList>
    </citation>
    <scope>NUCLEOTIDE SEQUENCE [LARGE SCALE GENOMIC DNA]</scope>
    <source>
        <strain evidence="3">Fo5176</strain>
    </source>
</reference>
<feature type="region of interest" description="Disordered" evidence="1">
    <location>
        <begin position="67"/>
        <end position="90"/>
    </location>
</feature>
<feature type="compositionally biased region" description="Polar residues" evidence="1">
    <location>
        <begin position="22"/>
        <end position="31"/>
    </location>
</feature>
<feature type="compositionally biased region" description="Basic residues" evidence="1">
    <location>
        <begin position="76"/>
        <end position="85"/>
    </location>
</feature>
<organism evidence="2 3">
    <name type="scientific">Fusarium oxysporum (strain Fo5176)</name>
    <name type="common">Fusarium vascular wilt</name>
    <dbReference type="NCBI Taxonomy" id="660025"/>
    <lineage>
        <taxon>Eukaryota</taxon>
        <taxon>Fungi</taxon>
        <taxon>Dikarya</taxon>
        <taxon>Ascomycota</taxon>
        <taxon>Pezizomycotina</taxon>
        <taxon>Sordariomycetes</taxon>
        <taxon>Hypocreomycetidae</taxon>
        <taxon>Hypocreales</taxon>
        <taxon>Nectriaceae</taxon>
        <taxon>Fusarium</taxon>
        <taxon>Fusarium oxysporum species complex</taxon>
    </lineage>
</organism>
<protein>
    <submittedName>
        <fullName evidence="2">Uncharacterized protein</fullName>
    </submittedName>
</protein>
<evidence type="ECO:0000313" key="3">
    <source>
        <dbReference type="Proteomes" id="UP000002489"/>
    </source>
</evidence>
<feature type="region of interest" description="Disordered" evidence="1">
    <location>
        <begin position="1"/>
        <end position="31"/>
    </location>
</feature>
<evidence type="ECO:0000313" key="2">
    <source>
        <dbReference type="EnsemblFungi" id="FOXG_04383P0"/>
    </source>
</evidence>
<dbReference type="Proteomes" id="UP000002489">
    <property type="component" value="Unassembled WGS sequence"/>
</dbReference>
<name>A0A0D2XKB0_FUSOF</name>
<dbReference type="EnsemblFungi" id="FOXG_04383T0">
    <property type="protein sequence ID" value="FOXG_04383P0"/>
    <property type="gene ID" value="FOXG_04383"/>
</dbReference>
<dbReference type="AlphaFoldDB" id="A0A0D2XKB0"/>
<sequence length="181" mass="21109">METMTKSTDKRFVSKRPRKPRQSVTPSNSLISSRTSTLHLNSANVKRRWRSSTVARRRFLRQLRRLSRSTSPDWRRRSRPRKSRNRTSTPAVTRWRLELLRLRTSLPTSPTPTTAGLMRQNDETKSVPFGRVMSLVSKPTTMSDWLMFVRTMPTRVRRFDTCKCSCRVSTSTSTRMACLTI</sequence>
<reference evidence="2" key="2">
    <citation type="submission" date="2025-08" db="UniProtKB">
        <authorList>
            <consortium name="EnsemblFungi"/>
        </authorList>
    </citation>
    <scope>IDENTIFICATION</scope>
    <source>
        <strain evidence="2">4287 / CBS 123668 / FGSC 9935 / NRRL 34936</strain>
    </source>
</reference>
<accession>A0A0D2XKB0</accession>
<proteinExistence type="predicted"/>
<evidence type="ECO:0000256" key="1">
    <source>
        <dbReference type="SAM" id="MobiDB-lite"/>
    </source>
</evidence>